<evidence type="ECO:0000313" key="2">
    <source>
        <dbReference type="Proteomes" id="UP000288716"/>
    </source>
</evidence>
<name>A0A443SPH3_9ACAR</name>
<dbReference type="OrthoDB" id="347083at2759"/>
<reference evidence="1 2" key="1">
    <citation type="journal article" date="2018" name="Gigascience">
        <title>Genomes of trombidid mites reveal novel predicted allergens and laterally-transferred genes associated with secondary metabolism.</title>
        <authorList>
            <person name="Dong X."/>
            <person name="Chaisiri K."/>
            <person name="Xia D."/>
            <person name="Armstrong S.D."/>
            <person name="Fang Y."/>
            <person name="Donnelly M.J."/>
            <person name="Kadowaki T."/>
            <person name="McGarry J.W."/>
            <person name="Darby A.C."/>
            <person name="Makepeace B.L."/>
        </authorList>
    </citation>
    <scope>NUCLEOTIDE SEQUENCE [LARGE SCALE GENOMIC DNA]</scope>
    <source>
        <strain evidence="1">UoL-UT</strain>
    </source>
</reference>
<gene>
    <name evidence="1" type="ORF">B4U80_01241</name>
</gene>
<dbReference type="AlphaFoldDB" id="A0A443SPH3"/>
<dbReference type="Proteomes" id="UP000288716">
    <property type="component" value="Unassembled WGS sequence"/>
</dbReference>
<dbReference type="VEuPathDB" id="VectorBase:LDEU002626"/>
<proteinExistence type="predicted"/>
<comment type="caution">
    <text evidence="1">The sequence shown here is derived from an EMBL/GenBank/DDBJ whole genome shotgun (WGS) entry which is preliminary data.</text>
</comment>
<dbReference type="EMBL" id="NCKV01000928">
    <property type="protein sequence ID" value="RWS29414.1"/>
    <property type="molecule type" value="Genomic_DNA"/>
</dbReference>
<evidence type="ECO:0000313" key="1">
    <source>
        <dbReference type="EMBL" id="RWS29414.1"/>
    </source>
</evidence>
<keyword evidence="2" id="KW-1185">Reference proteome</keyword>
<accession>A0A443SPH3</accession>
<dbReference type="STRING" id="299467.A0A443SPH3"/>
<sequence>MKSAETIFGVRLLSENILRALIVFCNDGTIKRIKSINPNTKNIKIFLKHRTMFGTLMPLLESNVSEEMREDGQRAPQANVHLEGTRTTIERITSINANFQKLGVGLTLVWIRGLGAELNSQYYDLVSDVVVVSIVPAVSIEVDFEETPQIEIWFKVNKVFAWNAVIKCGRIKSPRE</sequence>
<organism evidence="1 2">
    <name type="scientific">Leptotrombidium deliense</name>
    <dbReference type="NCBI Taxonomy" id="299467"/>
    <lineage>
        <taxon>Eukaryota</taxon>
        <taxon>Metazoa</taxon>
        <taxon>Ecdysozoa</taxon>
        <taxon>Arthropoda</taxon>
        <taxon>Chelicerata</taxon>
        <taxon>Arachnida</taxon>
        <taxon>Acari</taxon>
        <taxon>Acariformes</taxon>
        <taxon>Trombidiformes</taxon>
        <taxon>Prostigmata</taxon>
        <taxon>Anystina</taxon>
        <taxon>Parasitengona</taxon>
        <taxon>Trombiculoidea</taxon>
        <taxon>Trombiculidae</taxon>
        <taxon>Leptotrombidium</taxon>
    </lineage>
</organism>
<protein>
    <submittedName>
        <fullName evidence="1">Uncharacterized protein</fullName>
    </submittedName>
</protein>